<comment type="caution">
    <text evidence="1">The sequence shown here is derived from an EMBL/GenBank/DDBJ whole genome shotgun (WGS) entry which is preliminary data.</text>
</comment>
<sequence length="185" mass="20179">MEDDECESGARPYCVINAHDVKLRNLPTRMQPVSSSRLSCICLYDHVHPICPDKASCSRRLLRAAFNRSIVYPNIRTPLGTCRGAYSSSPTTRGLLFTLASMGACLSRASTESDAASSNTYWSSTAIQPKLSQVSVPNMTSTPSTETSSKGTGAILSQSVAVKIVEVANKVHYSRWPEYVPLFKI</sequence>
<evidence type="ECO:0000313" key="1">
    <source>
        <dbReference type="EMBL" id="ORX34808.1"/>
    </source>
</evidence>
<evidence type="ECO:0000313" key="2">
    <source>
        <dbReference type="Proteomes" id="UP000193218"/>
    </source>
</evidence>
<dbReference type="GeneID" id="33553812"/>
<protein>
    <submittedName>
        <fullName evidence="1">Uncharacterized protein</fullName>
    </submittedName>
</protein>
<proteinExistence type="predicted"/>
<name>A0A1Y1U9U7_9TREE</name>
<keyword evidence="2" id="KW-1185">Reference proteome</keyword>
<dbReference type="Proteomes" id="UP000193218">
    <property type="component" value="Unassembled WGS sequence"/>
</dbReference>
<dbReference type="EMBL" id="NBSH01000013">
    <property type="protein sequence ID" value="ORX34808.1"/>
    <property type="molecule type" value="Genomic_DNA"/>
</dbReference>
<gene>
    <name evidence="1" type="ORF">BD324DRAFT_135269</name>
</gene>
<dbReference type="AlphaFoldDB" id="A0A1Y1U9U7"/>
<dbReference type="InParanoid" id="A0A1Y1U9U7"/>
<accession>A0A1Y1U9U7</accession>
<organism evidence="1 2">
    <name type="scientific">Kockovaella imperatae</name>
    <dbReference type="NCBI Taxonomy" id="4999"/>
    <lineage>
        <taxon>Eukaryota</taxon>
        <taxon>Fungi</taxon>
        <taxon>Dikarya</taxon>
        <taxon>Basidiomycota</taxon>
        <taxon>Agaricomycotina</taxon>
        <taxon>Tremellomycetes</taxon>
        <taxon>Tremellales</taxon>
        <taxon>Cuniculitremaceae</taxon>
        <taxon>Kockovaella</taxon>
    </lineage>
</organism>
<reference evidence="1 2" key="1">
    <citation type="submission" date="2017-03" db="EMBL/GenBank/DDBJ databases">
        <title>Widespread Adenine N6-methylation of Active Genes in Fungi.</title>
        <authorList>
            <consortium name="DOE Joint Genome Institute"/>
            <person name="Mondo S.J."/>
            <person name="Dannebaum R.O."/>
            <person name="Kuo R.C."/>
            <person name="Louie K.B."/>
            <person name="Bewick A.J."/>
            <person name="Labutti K."/>
            <person name="Haridas S."/>
            <person name="Kuo A."/>
            <person name="Salamov A."/>
            <person name="Ahrendt S.R."/>
            <person name="Lau R."/>
            <person name="Bowen B.P."/>
            <person name="Lipzen A."/>
            <person name="Sullivan W."/>
            <person name="Andreopoulos W.B."/>
            <person name="Clum A."/>
            <person name="Lindquist E."/>
            <person name="Daum C."/>
            <person name="Northen T.R."/>
            <person name="Ramamoorthy G."/>
            <person name="Schmitz R.J."/>
            <person name="Gryganskyi A."/>
            <person name="Culley D."/>
            <person name="Magnuson J."/>
            <person name="James T.Y."/>
            <person name="O'Malley M.A."/>
            <person name="Stajich J.E."/>
            <person name="Spatafora J.W."/>
            <person name="Visel A."/>
            <person name="Grigoriev I.V."/>
        </authorList>
    </citation>
    <scope>NUCLEOTIDE SEQUENCE [LARGE SCALE GENOMIC DNA]</scope>
    <source>
        <strain evidence="1 2">NRRL Y-17943</strain>
    </source>
</reference>
<dbReference type="RefSeq" id="XP_021869050.1">
    <property type="nucleotide sequence ID" value="XM_022012004.1"/>
</dbReference>